<reference evidence="1" key="1">
    <citation type="submission" date="2022-12" db="EMBL/GenBank/DDBJ databases">
        <authorList>
            <person name="Petersen C."/>
        </authorList>
    </citation>
    <scope>NUCLEOTIDE SEQUENCE</scope>
    <source>
        <strain evidence="1">IBT 21472</strain>
    </source>
</reference>
<accession>A0A9W9U2Z0</accession>
<proteinExistence type="predicted"/>
<evidence type="ECO:0000313" key="1">
    <source>
        <dbReference type="EMBL" id="KAJ5303735.1"/>
    </source>
</evidence>
<gene>
    <name evidence="1" type="ORF">N7476_010534</name>
</gene>
<name>A0A9W9U2Z0_9EURO</name>
<protein>
    <submittedName>
        <fullName evidence="1">Uncharacterized protein</fullName>
    </submittedName>
</protein>
<comment type="caution">
    <text evidence="1">The sequence shown here is derived from an EMBL/GenBank/DDBJ whole genome shotgun (WGS) entry which is preliminary data.</text>
</comment>
<dbReference type="EMBL" id="JAPZBO010000009">
    <property type="protein sequence ID" value="KAJ5303735.1"/>
    <property type="molecule type" value="Genomic_DNA"/>
</dbReference>
<evidence type="ECO:0000313" key="2">
    <source>
        <dbReference type="Proteomes" id="UP001147746"/>
    </source>
</evidence>
<organism evidence="1 2">
    <name type="scientific">Penicillium atrosanguineum</name>
    <dbReference type="NCBI Taxonomy" id="1132637"/>
    <lineage>
        <taxon>Eukaryota</taxon>
        <taxon>Fungi</taxon>
        <taxon>Dikarya</taxon>
        <taxon>Ascomycota</taxon>
        <taxon>Pezizomycotina</taxon>
        <taxon>Eurotiomycetes</taxon>
        <taxon>Eurotiomycetidae</taxon>
        <taxon>Eurotiales</taxon>
        <taxon>Aspergillaceae</taxon>
        <taxon>Penicillium</taxon>
    </lineage>
</organism>
<keyword evidence="2" id="KW-1185">Reference proteome</keyword>
<dbReference type="Proteomes" id="UP001147746">
    <property type="component" value="Unassembled WGS sequence"/>
</dbReference>
<dbReference type="AlphaFoldDB" id="A0A9W9U2Z0"/>
<sequence length="220" mass="25586">MAKPGLLSIQIDPHHKWEEIRISSLFAMDAVPSASSKLVLLATDVYTPEKHYQYEILFQLEDVSKVDISQLNQALNALPALVDLALYERLNFDKRDGPLNPQRTDVVIKVGLTPKNDPEVFQDYHNWYSTEHIHRLKRVDGWKTGSRYQLFQQVGRKQEYAAPLVSIHQYEAVNGLGGVEWEKSVRTEWTMRVDSNKERLPHRRQFQVQDFSMRNPVTEN</sequence>
<reference evidence="1" key="2">
    <citation type="journal article" date="2023" name="IMA Fungus">
        <title>Comparative genomic study of the Penicillium genus elucidates a diverse pangenome and 15 lateral gene transfer events.</title>
        <authorList>
            <person name="Petersen C."/>
            <person name="Sorensen T."/>
            <person name="Nielsen M.R."/>
            <person name="Sondergaard T.E."/>
            <person name="Sorensen J.L."/>
            <person name="Fitzpatrick D.A."/>
            <person name="Frisvad J.C."/>
            <person name="Nielsen K.L."/>
        </authorList>
    </citation>
    <scope>NUCLEOTIDE SEQUENCE</scope>
    <source>
        <strain evidence="1">IBT 21472</strain>
    </source>
</reference>